<gene>
    <name evidence="1" type="ORF">AMORRO_LOCUS17727</name>
</gene>
<protein>
    <submittedName>
        <fullName evidence="1">10324_t:CDS:1</fullName>
    </submittedName>
</protein>
<proteinExistence type="predicted"/>
<organism evidence="1 2">
    <name type="scientific">Acaulospora morrowiae</name>
    <dbReference type="NCBI Taxonomy" id="94023"/>
    <lineage>
        <taxon>Eukaryota</taxon>
        <taxon>Fungi</taxon>
        <taxon>Fungi incertae sedis</taxon>
        <taxon>Mucoromycota</taxon>
        <taxon>Glomeromycotina</taxon>
        <taxon>Glomeromycetes</taxon>
        <taxon>Diversisporales</taxon>
        <taxon>Acaulosporaceae</taxon>
        <taxon>Acaulospora</taxon>
    </lineage>
</organism>
<feature type="non-terminal residue" evidence="1">
    <location>
        <position position="96"/>
    </location>
</feature>
<evidence type="ECO:0000313" key="1">
    <source>
        <dbReference type="EMBL" id="CAG8785945.1"/>
    </source>
</evidence>
<comment type="caution">
    <text evidence="1">The sequence shown here is derived from an EMBL/GenBank/DDBJ whole genome shotgun (WGS) entry which is preliminary data.</text>
</comment>
<dbReference type="OrthoDB" id="2440461at2759"/>
<keyword evidence="2" id="KW-1185">Reference proteome</keyword>
<feature type="non-terminal residue" evidence="1">
    <location>
        <position position="1"/>
    </location>
</feature>
<evidence type="ECO:0000313" key="2">
    <source>
        <dbReference type="Proteomes" id="UP000789342"/>
    </source>
</evidence>
<dbReference type="EMBL" id="CAJVPV010056664">
    <property type="protein sequence ID" value="CAG8785945.1"/>
    <property type="molecule type" value="Genomic_DNA"/>
</dbReference>
<name>A0A9N9JK20_9GLOM</name>
<reference evidence="1" key="1">
    <citation type="submission" date="2021-06" db="EMBL/GenBank/DDBJ databases">
        <authorList>
            <person name="Kallberg Y."/>
            <person name="Tangrot J."/>
            <person name="Rosling A."/>
        </authorList>
    </citation>
    <scope>NUCLEOTIDE SEQUENCE</scope>
    <source>
        <strain evidence="1">CL551</strain>
    </source>
</reference>
<dbReference type="AlphaFoldDB" id="A0A9N9JK20"/>
<accession>A0A9N9JK20</accession>
<dbReference type="Proteomes" id="UP000789342">
    <property type="component" value="Unassembled WGS sequence"/>
</dbReference>
<sequence>KFSEIKSENMKLKQIIEENNKELKARLAVVEQSSVIVDEQPQNDSSKEAMLEMLPEVSVDDDSVVDQLKQHVPIYKANDVVSEVLPEVNSKSPKEK</sequence>